<evidence type="ECO:0008006" key="4">
    <source>
        <dbReference type="Google" id="ProtNLM"/>
    </source>
</evidence>
<dbReference type="EMBL" id="CP031229">
    <property type="protein sequence ID" value="AXH97511.1"/>
    <property type="molecule type" value="Genomic_DNA"/>
</dbReference>
<evidence type="ECO:0000313" key="3">
    <source>
        <dbReference type="Proteomes" id="UP000253790"/>
    </source>
</evidence>
<evidence type="ECO:0000256" key="1">
    <source>
        <dbReference type="SAM" id="Phobius"/>
    </source>
</evidence>
<feature type="transmembrane region" description="Helical" evidence="1">
    <location>
        <begin position="12"/>
        <end position="31"/>
    </location>
</feature>
<name>A0A345NR53_9MICO</name>
<proteinExistence type="predicted"/>
<evidence type="ECO:0000313" key="2">
    <source>
        <dbReference type="EMBL" id="AXH97511.1"/>
    </source>
</evidence>
<keyword evidence="1" id="KW-0472">Membrane</keyword>
<reference evidence="2 3" key="1">
    <citation type="submission" date="2018-07" db="EMBL/GenBank/DDBJ databases">
        <title>Complete genome sequencing of Ornithinimicrobium sp. AMA3305.</title>
        <authorList>
            <person name="Bae J.-W."/>
        </authorList>
    </citation>
    <scope>NUCLEOTIDE SEQUENCE [LARGE SCALE GENOMIC DNA]</scope>
    <source>
        <strain evidence="2 3">AMA3305</strain>
    </source>
</reference>
<dbReference type="KEGG" id="orn:DV701_16590"/>
<feature type="transmembrane region" description="Helical" evidence="1">
    <location>
        <begin position="73"/>
        <end position="95"/>
    </location>
</feature>
<keyword evidence="1" id="KW-0812">Transmembrane</keyword>
<sequence>MAGGLDRSPAETPLFVLGLVASLVAVTALLLTWTRGRSPGVRLLTALAGVPALFLLVSAIESVVRLVEPSSPGWVWSELSLWAVAAAVLGAALVVRRESVRRPRTSRVRRPAG</sequence>
<organism evidence="2 3">
    <name type="scientific">Ornithinimicrobium avium</name>
    <dbReference type="NCBI Taxonomy" id="2283195"/>
    <lineage>
        <taxon>Bacteria</taxon>
        <taxon>Bacillati</taxon>
        <taxon>Actinomycetota</taxon>
        <taxon>Actinomycetes</taxon>
        <taxon>Micrococcales</taxon>
        <taxon>Ornithinimicrobiaceae</taxon>
        <taxon>Ornithinimicrobium</taxon>
    </lineage>
</organism>
<protein>
    <recommendedName>
        <fullName evidence="4">Integral membrane protein</fullName>
    </recommendedName>
</protein>
<gene>
    <name evidence="2" type="ORF">DV701_16590</name>
</gene>
<accession>A0A345NR53</accession>
<dbReference type="AlphaFoldDB" id="A0A345NR53"/>
<feature type="transmembrane region" description="Helical" evidence="1">
    <location>
        <begin position="43"/>
        <end position="67"/>
    </location>
</feature>
<keyword evidence="1" id="KW-1133">Transmembrane helix</keyword>
<dbReference type="Proteomes" id="UP000253790">
    <property type="component" value="Chromosome"/>
</dbReference>
<keyword evidence="3" id="KW-1185">Reference proteome</keyword>